<dbReference type="EMBL" id="JBHRTS010000008">
    <property type="protein sequence ID" value="MFC3195483.1"/>
    <property type="molecule type" value="Genomic_DNA"/>
</dbReference>
<evidence type="ECO:0000313" key="11">
    <source>
        <dbReference type="Proteomes" id="UP001595533"/>
    </source>
</evidence>
<evidence type="ECO:0000256" key="6">
    <source>
        <dbReference type="ARBA" id="ARBA00045103"/>
    </source>
</evidence>
<dbReference type="PANTHER" id="PTHR45918">
    <property type="entry name" value="ALPHA-1,3/1,6-MANNOSYLTRANSFERASE ALG2"/>
    <property type="match status" value="1"/>
</dbReference>
<proteinExistence type="predicted"/>
<keyword evidence="10" id="KW-0808">Transferase</keyword>
<dbReference type="Pfam" id="PF00534">
    <property type="entry name" value="Glycos_transf_1"/>
    <property type="match status" value="1"/>
</dbReference>
<dbReference type="EC" id="2.4.1.132" evidence="2"/>
<dbReference type="PANTHER" id="PTHR45918:SF2">
    <property type="entry name" value="ALPHA-1,3_1,6-MANNOSYLTRANSFERASE ALG2"/>
    <property type="match status" value="1"/>
</dbReference>
<dbReference type="EC" id="2.4.1.257" evidence="1"/>
<sequence length="357" mass="40357">MPHQIQIIHDLFQIKGGGERLVMTLCEGLPADLLTAHIGEHTFDLTQLPGRITDLDALSDIHGIKTWSLARAFRSHQPSHQHPKIIYSGVASPLAITHHRHARNVFYCHTPPRFIYDKRTTFEQAMNPIKRWAFKRLINWFQPQYEQAVRQMDVLLTNSEYVRQRIQGALQLQAQVVYPPCDTNHFKWLSQGDFYLSLARHDSLKRIDAIIRAFLRMPDKQLVVASGGAETEPLKQLAGNAPNIHFTGWLSETQLLKLLGQCLATIYVPLDEDFGMTPVESMSAGKPVIAADHGGLLETMLEGETGYLVSNENLDEQIMAAVQRLSGKHAMAMRSACEARAQAFSHTTFLKKIKEYL</sequence>
<dbReference type="Gene3D" id="3.40.50.2000">
    <property type="entry name" value="Glycogen Phosphorylase B"/>
    <property type="match status" value="2"/>
</dbReference>
<keyword evidence="11" id="KW-1185">Reference proteome</keyword>
<dbReference type="InterPro" id="IPR028098">
    <property type="entry name" value="Glyco_trans_4-like_N"/>
</dbReference>
<evidence type="ECO:0000256" key="2">
    <source>
        <dbReference type="ARBA" id="ARBA00012649"/>
    </source>
</evidence>
<evidence type="ECO:0000259" key="9">
    <source>
        <dbReference type="Pfam" id="PF13439"/>
    </source>
</evidence>
<dbReference type="InterPro" id="IPR001296">
    <property type="entry name" value="Glyco_trans_1"/>
</dbReference>
<comment type="catalytic activity">
    <reaction evidence="6">
        <text>a beta-D-Man-(1-&gt;4)-beta-D-GlcNAc-(1-&gt;4)-alpha-D-GlcNAc-diphospho-di-trans,poly-cis-dolichol + GDP-alpha-D-mannose = an alpha-D-Man-(1-&gt;3)-beta-D-Man-(1-&gt;4)-beta-D-GlcNAc-(1-&gt;4)-alpha-D-GlcNAc-diphospho-di-trans,poly-cis-dolichol + GDP + H(+)</text>
        <dbReference type="Rhea" id="RHEA:29515"/>
        <dbReference type="Rhea" id="RHEA-COMP:19511"/>
        <dbReference type="Rhea" id="RHEA-COMP:19513"/>
        <dbReference type="ChEBI" id="CHEBI:15378"/>
        <dbReference type="ChEBI" id="CHEBI:57527"/>
        <dbReference type="ChEBI" id="CHEBI:58189"/>
        <dbReference type="ChEBI" id="CHEBI:58472"/>
        <dbReference type="ChEBI" id="CHEBI:132510"/>
        <dbReference type="EC" id="2.4.1.132"/>
    </reaction>
    <physiologicalReaction direction="left-to-right" evidence="6">
        <dbReference type="Rhea" id="RHEA:29516"/>
    </physiologicalReaction>
</comment>
<feature type="domain" description="Glycosyl transferase family 1" evidence="8">
    <location>
        <begin position="191"/>
        <end position="327"/>
    </location>
</feature>
<evidence type="ECO:0000256" key="5">
    <source>
        <dbReference type="ARBA" id="ARBA00032874"/>
    </source>
</evidence>
<reference evidence="11" key="1">
    <citation type="journal article" date="2019" name="Int. J. Syst. Evol. Microbiol.">
        <title>The Global Catalogue of Microorganisms (GCM) 10K type strain sequencing project: providing services to taxonomists for standard genome sequencing and annotation.</title>
        <authorList>
            <consortium name="The Broad Institute Genomics Platform"/>
            <consortium name="The Broad Institute Genome Sequencing Center for Infectious Disease"/>
            <person name="Wu L."/>
            <person name="Ma J."/>
        </authorList>
    </citation>
    <scope>NUCLEOTIDE SEQUENCE [LARGE SCALE GENOMIC DNA]</scope>
    <source>
        <strain evidence="11">KCTC 42953</strain>
    </source>
</reference>
<dbReference type="Pfam" id="PF13439">
    <property type="entry name" value="Glyco_transf_4"/>
    <property type="match status" value="1"/>
</dbReference>
<evidence type="ECO:0000256" key="4">
    <source>
        <dbReference type="ARBA" id="ARBA00032333"/>
    </source>
</evidence>
<dbReference type="RefSeq" id="WP_077412607.1">
    <property type="nucleotide sequence ID" value="NZ_JBHRTS010000008.1"/>
</dbReference>
<evidence type="ECO:0000256" key="1">
    <source>
        <dbReference type="ARBA" id="ARBA00011969"/>
    </source>
</evidence>
<accession>A0ABV7JBG8</accession>
<name>A0ABV7JBG8_9GAMM</name>
<evidence type="ECO:0000313" key="10">
    <source>
        <dbReference type="EMBL" id="MFC3195483.1"/>
    </source>
</evidence>
<evidence type="ECO:0000256" key="3">
    <source>
        <dbReference type="ARBA" id="ARBA00032047"/>
    </source>
</evidence>
<gene>
    <name evidence="10" type="ORF">ACFODZ_14610</name>
</gene>
<dbReference type="InterPro" id="IPR027054">
    <property type="entry name" value="ALG2"/>
</dbReference>
<dbReference type="Proteomes" id="UP001595533">
    <property type="component" value="Unassembled WGS sequence"/>
</dbReference>
<comment type="catalytic activity">
    <reaction evidence="7">
        <text>an alpha-D-Man-(1-&gt;3)-beta-D-Man-(1-&gt;4)-beta-D-GlcNAc-(1-&gt;4)-alpha-D-GlcNAc-diphospho-di-trans,poly-cis-dolichol + GDP-alpha-D-mannose = an alpha-D-Man-(1-&gt;3)-[alpha-D-Man-(1-&gt;6)]-beta-D-Man-(1-&gt;4)-beta-D-GlcNAc-(1-&gt;4)-alpha-D-GlcNAc-diphospho-di-trans,poly-cis-dolichol + GDP + H(+)</text>
        <dbReference type="Rhea" id="RHEA:29519"/>
        <dbReference type="Rhea" id="RHEA-COMP:19513"/>
        <dbReference type="Rhea" id="RHEA-COMP:19515"/>
        <dbReference type="ChEBI" id="CHEBI:15378"/>
        <dbReference type="ChEBI" id="CHEBI:57527"/>
        <dbReference type="ChEBI" id="CHEBI:58189"/>
        <dbReference type="ChEBI" id="CHEBI:132510"/>
        <dbReference type="ChEBI" id="CHEBI:132511"/>
        <dbReference type="EC" id="2.4.1.257"/>
    </reaction>
    <physiologicalReaction direction="left-to-right" evidence="7">
        <dbReference type="Rhea" id="RHEA:29520"/>
    </physiologicalReaction>
</comment>
<dbReference type="SUPFAM" id="SSF53756">
    <property type="entry name" value="UDP-Glycosyltransferase/glycogen phosphorylase"/>
    <property type="match status" value="1"/>
</dbReference>
<evidence type="ECO:0000259" key="8">
    <source>
        <dbReference type="Pfam" id="PF00534"/>
    </source>
</evidence>
<dbReference type="GO" id="GO:0016757">
    <property type="term" value="F:glycosyltransferase activity"/>
    <property type="evidence" value="ECO:0007669"/>
    <property type="project" value="UniProtKB-KW"/>
</dbReference>
<organism evidence="10 11">
    <name type="scientific">Marinicella sediminis</name>
    <dbReference type="NCBI Taxonomy" id="1792834"/>
    <lineage>
        <taxon>Bacteria</taxon>
        <taxon>Pseudomonadati</taxon>
        <taxon>Pseudomonadota</taxon>
        <taxon>Gammaproteobacteria</taxon>
        <taxon>Lysobacterales</taxon>
        <taxon>Marinicellaceae</taxon>
        <taxon>Marinicella</taxon>
    </lineage>
</organism>
<keyword evidence="10" id="KW-0328">Glycosyltransferase</keyword>
<feature type="domain" description="Glycosyltransferase subfamily 4-like N-terminal" evidence="9">
    <location>
        <begin position="16"/>
        <end position="184"/>
    </location>
</feature>
<evidence type="ECO:0000256" key="7">
    <source>
        <dbReference type="ARBA" id="ARBA00045104"/>
    </source>
</evidence>
<protein>
    <recommendedName>
        <fullName evidence="3">GDP-Man:Man(1)GlcNAc(2)-PP-Dol alpha-1,3-mannosyltransferase</fullName>
        <ecNumber evidence="2">2.4.1.132</ecNumber>
        <ecNumber evidence="1">2.4.1.257</ecNumber>
    </recommendedName>
    <alternativeName>
        <fullName evidence="5">GDP-Man:Man(1)GlcNAc(2)-PP-dolichol mannosyltransferase</fullName>
    </alternativeName>
    <alternativeName>
        <fullName evidence="4">GDP-Man:Man(2)GlcNAc(2)-PP-Dol alpha-1,6-mannosyltransferase</fullName>
    </alternativeName>
</protein>
<comment type="caution">
    <text evidence="10">The sequence shown here is derived from an EMBL/GenBank/DDBJ whole genome shotgun (WGS) entry which is preliminary data.</text>
</comment>